<dbReference type="Bgee" id="ENSAMXG00000034141">
    <property type="expression patterns" value="Expressed in testis and 9 other cell types or tissues"/>
</dbReference>
<protein>
    <submittedName>
        <fullName evidence="1">Si:ch211-208g1.1</fullName>
    </submittedName>
</protein>
<reference evidence="2" key="1">
    <citation type="submission" date="2013-03" db="EMBL/GenBank/DDBJ databases">
        <authorList>
            <person name="Jeffery W."/>
            <person name="Warren W."/>
            <person name="Wilson R.K."/>
        </authorList>
    </citation>
    <scope>NUCLEOTIDE SEQUENCE</scope>
    <source>
        <strain evidence="2">female</strain>
    </source>
</reference>
<dbReference type="InParanoid" id="A0A3B1JKV2"/>
<reference evidence="1" key="4">
    <citation type="submission" date="2025-09" db="UniProtKB">
        <authorList>
            <consortium name="Ensembl"/>
        </authorList>
    </citation>
    <scope>IDENTIFICATION</scope>
</reference>
<sequence>MDSQKTQARHYRTLQEMYKTKKPNNCAVIQLLDLEFQSRRAFIDSDVIKEQEKPTKIFEAYPCFKEIDHVMDELRRILQPANQSFVTELRQRWKTFCSKVQFYGVMKKVHQEATNDFRRY</sequence>
<keyword evidence="2" id="KW-1185">Reference proteome</keyword>
<organism evidence="1 2">
    <name type="scientific">Astyanax mexicanus</name>
    <name type="common">Blind cave fish</name>
    <name type="synonym">Astyanax fasciatus mexicanus</name>
    <dbReference type="NCBI Taxonomy" id="7994"/>
    <lineage>
        <taxon>Eukaryota</taxon>
        <taxon>Metazoa</taxon>
        <taxon>Chordata</taxon>
        <taxon>Craniata</taxon>
        <taxon>Vertebrata</taxon>
        <taxon>Euteleostomi</taxon>
        <taxon>Actinopterygii</taxon>
        <taxon>Neopterygii</taxon>
        <taxon>Teleostei</taxon>
        <taxon>Ostariophysi</taxon>
        <taxon>Characiformes</taxon>
        <taxon>Characoidei</taxon>
        <taxon>Acestrorhamphidae</taxon>
        <taxon>Acestrorhamphinae</taxon>
        <taxon>Astyanax</taxon>
    </lineage>
</organism>
<dbReference type="Proteomes" id="UP000018467">
    <property type="component" value="Unassembled WGS sequence"/>
</dbReference>
<reference evidence="2" key="2">
    <citation type="journal article" date="2014" name="Nat. Commun.">
        <title>The cavefish genome reveals candidate genes for eye loss.</title>
        <authorList>
            <person name="McGaugh S.E."/>
            <person name="Gross J.B."/>
            <person name="Aken B."/>
            <person name="Blin M."/>
            <person name="Borowsky R."/>
            <person name="Chalopin D."/>
            <person name="Hinaux H."/>
            <person name="Jeffery W.R."/>
            <person name="Keene A."/>
            <person name="Ma L."/>
            <person name="Minx P."/>
            <person name="Murphy D."/>
            <person name="O'Quin K.E."/>
            <person name="Retaux S."/>
            <person name="Rohner N."/>
            <person name="Searle S.M."/>
            <person name="Stahl B.A."/>
            <person name="Tabin C."/>
            <person name="Volff J.N."/>
            <person name="Yoshizawa M."/>
            <person name="Warren W.C."/>
        </authorList>
    </citation>
    <scope>NUCLEOTIDE SEQUENCE [LARGE SCALE GENOMIC DNA]</scope>
    <source>
        <strain evidence="2">female</strain>
    </source>
</reference>
<reference evidence="1" key="3">
    <citation type="submission" date="2025-08" db="UniProtKB">
        <authorList>
            <consortium name="Ensembl"/>
        </authorList>
    </citation>
    <scope>IDENTIFICATION</scope>
</reference>
<dbReference type="STRING" id="7994.ENSAMXP00000041939"/>
<name>A0A3B1JKV2_ASTMX</name>
<evidence type="ECO:0000313" key="1">
    <source>
        <dbReference type="Ensembl" id="ENSAMXP00000041939.1"/>
    </source>
</evidence>
<dbReference type="AlphaFoldDB" id="A0A3B1JKV2"/>
<evidence type="ECO:0000313" key="2">
    <source>
        <dbReference type="Proteomes" id="UP000018467"/>
    </source>
</evidence>
<dbReference type="GeneTree" id="ENSGT00610000087476"/>
<dbReference type="Ensembl" id="ENSAMXT00000036920.1">
    <property type="protein sequence ID" value="ENSAMXP00000041939.1"/>
    <property type="gene ID" value="ENSAMXG00000034141.1"/>
</dbReference>
<proteinExistence type="predicted"/>
<accession>A0A3B1JKV2</accession>